<gene>
    <name evidence="3" type="ORF">GBAR_LOCUS12721</name>
</gene>
<dbReference type="GO" id="GO:0008832">
    <property type="term" value="F:dGTPase activity"/>
    <property type="evidence" value="ECO:0007669"/>
    <property type="project" value="TreeGrafter"/>
</dbReference>
<feature type="domain" description="HD" evidence="2">
    <location>
        <begin position="169"/>
        <end position="235"/>
    </location>
</feature>
<accession>A0AA35WP15</accession>
<dbReference type="Pfam" id="PF01966">
    <property type="entry name" value="HD"/>
    <property type="match status" value="1"/>
</dbReference>
<evidence type="ECO:0000313" key="4">
    <source>
        <dbReference type="Proteomes" id="UP001174909"/>
    </source>
</evidence>
<evidence type="ECO:0000256" key="1">
    <source>
        <dbReference type="ARBA" id="ARBA00005776"/>
    </source>
</evidence>
<dbReference type="EMBL" id="CASHTH010001901">
    <property type="protein sequence ID" value="CAI8021445.1"/>
    <property type="molecule type" value="Genomic_DNA"/>
</dbReference>
<dbReference type="GO" id="GO:0005634">
    <property type="term" value="C:nucleus"/>
    <property type="evidence" value="ECO:0007669"/>
    <property type="project" value="TreeGrafter"/>
</dbReference>
<sequence>MSSIFSQLKGFNRDTLKSVETRITTADGKKFVEGQRDEAGVRSVEEQGNRGLGFCPDLQPDLSVGVAQERLLVGSQDVAHHLGTLRHLGVTHVLNVAWGVPNAFPDVFNDPVHGRKKELEKVFNDPVHGHIELHPLMVKFIDTPQFQRLRYIKQLGGAYYVFPGASHNRFEHSIGVGYLAGQMVESLKSKQPELGIDDKDVLCVKLAGLCHDLGHGPFSHLFEKAVKGLGIRGWR</sequence>
<dbReference type="GO" id="GO:0006203">
    <property type="term" value="P:dGTP catabolic process"/>
    <property type="evidence" value="ECO:0007669"/>
    <property type="project" value="TreeGrafter"/>
</dbReference>
<dbReference type="CDD" id="cd00077">
    <property type="entry name" value="HDc"/>
    <property type="match status" value="1"/>
</dbReference>
<keyword evidence="4" id="KW-1185">Reference proteome</keyword>
<comment type="similarity">
    <text evidence="1">Belongs to the SAMHD1 family.</text>
</comment>
<dbReference type="AlphaFoldDB" id="A0AA35WP15"/>
<dbReference type="Gene3D" id="1.10.3210.10">
    <property type="entry name" value="Hypothetical protein af1432"/>
    <property type="match status" value="1"/>
</dbReference>
<dbReference type="PANTHER" id="PTHR11373">
    <property type="entry name" value="DEOXYNUCLEOSIDE TRIPHOSPHATE TRIPHOSPHOHYDROLASE"/>
    <property type="match status" value="1"/>
</dbReference>
<dbReference type="InterPro" id="IPR050135">
    <property type="entry name" value="dGTPase-like"/>
</dbReference>
<reference evidence="3" key="1">
    <citation type="submission" date="2023-03" db="EMBL/GenBank/DDBJ databases">
        <authorList>
            <person name="Steffen K."/>
            <person name="Cardenas P."/>
        </authorList>
    </citation>
    <scope>NUCLEOTIDE SEQUENCE</scope>
</reference>
<dbReference type="InterPro" id="IPR006674">
    <property type="entry name" value="HD_domain"/>
</dbReference>
<name>A0AA35WP15_GEOBA</name>
<dbReference type="InterPro" id="IPR003607">
    <property type="entry name" value="HD/PDEase_dom"/>
</dbReference>
<comment type="caution">
    <text evidence="3">The sequence shown here is derived from an EMBL/GenBank/DDBJ whole genome shotgun (WGS) entry which is preliminary data.</text>
</comment>
<dbReference type="SUPFAM" id="SSF109604">
    <property type="entry name" value="HD-domain/PDEase-like"/>
    <property type="match status" value="1"/>
</dbReference>
<proteinExistence type="inferred from homology"/>
<dbReference type="Proteomes" id="UP001174909">
    <property type="component" value="Unassembled WGS sequence"/>
</dbReference>
<evidence type="ECO:0000313" key="3">
    <source>
        <dbReference type="EMBL" id="CAI8021445.1"/>
    </source>
</evidence>
<organism evidence="3 4">
    <name type="scientific">Geodia barretti</name>
    <name type="common">Barrett's horny sponge</name>
    <dbReference type="NCBI Taxonomy" id="519541"/>
    <lineage>
        <taxon>Eukaryota</taxon>
        <taxon>Metazoa</taxon>
        <taxon>Porifera</taxon>
        <taxon>Demospongiae</taxon>
        <taxon>Heteroscleromorpha</taxon>
        <taxon>Tetractinellida</taxon>
        <taxon>Astrophorina</taxon>
        <taxon>Geodiidae</taxon>
        <taxon>Geodia</taxon>
    </lineage>
</organism>
<protein>
    <submittedName>
        <fullName evidence="3">Deoxynucleoside triphosphate triphosphohydrolase SAMHD1</fullName>
    </submittedName>
</protein>
<evidence type="ECO:0000259" key="2">
    <source>
        <dbReference type="PROSITE" id="PS51831"/>
    </source>
</evidence>
<dbReference type="PANTHER" id="PTHR11373:SF4">
    <property type="entry name" value="DEOXYNUCLEOSIDE TRIPHOSPHATE TRIPHOSPHOHYDROLASE SAMHD1"/>
    <property type="match status" value="1"/>
</dbReference>
<dbReference type="PROSITE" id="PS51831">
    <property type="entry name" value="HD"/>
    <property type="match status" value="1"/>
</dbReference>